<comment type="caution">
    <text evidence="1">The sequence shown here is derived from an EMBL/GenBank/DDBJ whole genome shotgun (WGS) entry which is preliminary data.</text>
</comment>
<organism evidence="1 2">
    <name type="scientific">Bosea robiniae</name>
    <dbReference type="NCBI Taxonomy" id="1036780"/>
    <lineage>
        <taxon>Bacteria</taxon>
        <taxon>Pseudomonadati</taxon>
        <taxon>Pseudomonadota</taxon>
        <taxon>Alphaproteobacteria</taxon>
        <taxon>Hyphomicrobiales</taxon>
        <taxon>Boseaceae</taxon>
        <taxon>Bosea</taxon>
    </lineage>
</organism>
<accession>A0ABY0NNL5</accession>
<sequence>MWQDTKKPATRVAGFTVWGLTLRAAVSINP</sequence>
<keyword evidence="2" id="KW-1185">Reference proteome</keyword>
<dbReference type="EMBL" id="FNBZ01000002">
    <property type="protein sequence ID" value="SDF84370.1"/>
    <property type="molecule type" value="Genomic_DNA"/>
</dbReference>
<proteinExistence type="predicted"/>
<name>A0ABY0NNL5_9HYPH</name>
<protein>
    <submittedName>
        <fullName evidence="1">Uncharacterized protein</fullName>
    </submittedName>
</protein>
<reference evidence="1 2" key="1">
    <citation type="submission" date="2016-10" db="EMBL/GenBank/DDBJ databases">
        <authorList>
            <person name="Varghese N."/>
            <person name="Submissions S."/>
        </authorList>
    </citation>
    <scope>NUCLEOTIDE SEQUENCE [LARGE SCALE GENOMIC DNA]</scope>
    <source>
        <strain evidence="1 2">DSM 26672</strain>
    </source>
</reference>
<evidence type="ECO:0000313" key="2">
    <source>
        <dbReference type="Proteomes" id="UP000199468"/>
    </source>
</evidence>
<evidence type="ECO:0000313" key="1">
    <source>
        <dbReference type="EMBL" id="SDF84370.1"/>
    </source>
</evidence>
<gene>
    <name evidence="1" type="ORF">SAMN05421844_102146</name>
</gene>
<dbReference type="Proteomes" id="UP000199468">
    <property type="component" value="Unassembled WGS sequence"/>
</dbReference>